<accession>A0A1G4BDW5</accession>
<dbReference type="AlphaFoldDB" id="A0A1G4BDW5"/>
<dbReference type="GeneID" id="34558306"/>
<proteinExistence type="predicted"/>
<dbReference type="RefSeq" id="XP_022476720.1">
    <property type="nucleotide sequence ID" value="XM_022616796.1"/>
</dbReference>
<name>A0A1G4BDW5_9PEZI</name>
<dbReference type="EMBL" id="MJBS01000035">
    <property type="protein sequence ID" value="OHE99573.1"/>
    <property type="molecule type" value="Genomic_DNA"/>
</dbReference>
<sequence length="38" mass="4284">MEPDIVSRLSLKVFSTSMSHSQRHEIVMSRSHSIGEAI</sequence>
<keyword evidence="2" id="KW-1185">Reference proteome</keyword>
<organism evidence="1 2">
    <name type="scientific">Colletotrichum orchidophilum</name>
    <dbReference type="NCBI Taxonomy" id="1209926"/>
    <lineage>
        <taxon>Eukaryota</taxon>
        <taxon>Fungi</taxon>
        <taxon>Dikarya</taxon>
        <taxon>Ascomycota</taxon>
        <taxon>Pezizomycotina</taxon>
        <taxon>Sordariomycetes</taxon>
        <taxon>Hypocreomycetidae</taxon>
        <taxon>Glomerellales</taxon>
        <taxon>Glomerellaceae</taxon>
        <taxon>Colletotrichum</taxon>
    </lineage>
</organism>
<gene>
    <name evidence="1" type="ORF">CORC01_05151</name>
</gene>
<comment type="caution">
    <text evidence="1">The sequence shown here is derived from an EMBL/GenBank/DDBJ whole genome shotgun (WGS) entry which is preliminary data.</text>
</comment>
<evidence type="ECO:0000313" key="2">
    <source>
        <dbReference type="Proteomes" id="UP000176998"/>
    </source>
</evidence>
<dbReference type="Proteomes" id="UP000176998">
    <property type="component" value="Unassembled WGS sequence"/>
</dbReference>
<protein>
    <submittedName>
        <fullName evidence="1">Uncharacterized protein</fullName>
    </submittedName>
</protein>
<evidence type="ECO:0000313" key="1">
    <source>
        <dbReference type="EMBL" id="OHE99573.1"/>
    </source>
</evidence>
<reference evidence="1 2" key="1">
    <citation type="submission" date="2016-09" db="EMBL/GenBank/DDBJ databases">
        <authorList>
            <person name="Capua I."/>
            <person name="De Benedictis P."/>
            <person name="Joannis T."/>
            <person name="Lombin L.H."/>
            <person name="Cattoli G."/>
        </authorList>
    </citation>
    <scope>NUCLEOTIDE SEQUENCE [LARGE SCALE GENOMIC DNA]</scope>
    <source>
        <strain evidence="1 2">IMI 309357</strain>
    </source>
</reference>